<dbReference type="Pfam" id="PF00108">
    <property type="entry name" value="Thiolase_N"/>
    <property type="match status" value="1"/>
</dbReference>
<dbReference type="AlphaFoldDB" id="K1W376"/>
<feature type="region of interest" description="Disordered" evidence="4">
    <location>
        <begin position="199"/>
        <end position="257"/>
    </location>
</feature>
<evidence type="ECO:0000256" key="4">
    <source>
        <dbReference type="SAM" id="MobiDB-lite"/>
    </source>
</evidence>
<dbReference type="SUPFAM" id="SSF53901">
    <property type="entry name" value="Thiolase-like"/>
    <property type="match status" value="2"/>
</dbReference>
<dbReference type="eggNOG" id="KOG1391">
    <property type="taxonomic scope" value="Eukaryota"/>
</dbReference>
<dbReference type="PROSITE" id="PS00099">
    <property type="entry name" value="THIOLASE_3"/>
    <property type="match status" value="1"/>
</dbReference>
<evidence type="ECO:0000313" key="8">
    <source>
        <dbReference type="Proteomes" id="UP000006757"/>
    </source>
</evidence>
<feature type="region of interest" description="Disordered" evidence="4">
    <location>
        <begin position="527"/>
        <end position="615"/>
    </location>
</feature>
<dbReference type="PROSITE" id="PS00098">
    <property type="entry name" value="THIOLASE_1"/>
    <property type="match status" value="1"/>
</dbReference>
<evidence type="ECO:0000256" key="3">
    <source>
        <dbReference type="ARBA" id="ARBA00023315"/>
    </source>
</evidence>
<feature type="region of interest" description="Disordered" evidence="4">
    <location>
        <begin position="114"/>
        <end position="185"/>
    </location>
</feature>
<sequence length="1046" mass="110362">MSTSRSTATPAKRSRPCSFTSSTLSPIAESPVPSPDQDALPAVKRLWLLRSDTGEGSSSRDQAGKTASTGPGGDTEAISLLASSTSQPTEELDEGAVIKALLSAKALATQFLKARRTGPPVKREAAADNGPQLEDSDPVPPAPPMRPVEPRARRIPHVSFRPTPRPFPELAAGAKKPAGHQRSRSEPLALEALDGAAAGTSSDVSSSLPPLASDSLGSSMLSDTRPVAVSRPQARATKTQASTGRAEGPDVTSAETVSNQQKTIYRSFVDGTRTLVYRSSEHKFTTQGFIMRDLARVLHQPRPAVDAVHLPFPKEQMDRHPQLDKNHRGAVTSRSSSIHTVALMSSSSAATQKRGRGLAAAFPSLSPIAKSPPSLLQLELPPPLLHLESPPPLLHLESPPPLLDLGSPPPAKKKKIRHVSWAPVRTLSHLVPGGNNAPLGVSTDPVTTAKNATTRSSSGGVLGSTAQSSQSTTAPSLSALPPLSAPAPSTTATVLLSTSLPTHSVAHDTGSGDDEIDSVLQELISANARAQGPLQRRAGKRRREEQSTTAPQRQMSPPVEWNANSPTPRSSGVRAAGLSARISSDRALLPRHPTAGEENLSRSHKSGQAPRPASRCQVLGSQVEIFNSLVRGNRVVELDVRSMEHKFSTQEHIMFHIVRKLDLPSTLPGCAGRVSELEQDLGLATTDRLGLNDCQVLVRSKPGVTQTDNSTPYLARHVGERIGLDHTVPALTVNRLCGSGFQSLITAAQHIKLGEADTCVTGGAEAMSMSPFTLSGSNRTGMRFGQDQKLEDSLFATLTDLNPRGEKTPMGITAENLGKKYGITRQDADNYALQSQQRYAQGLKDGAFKDEIAPITLKTRKGDVVVDADEHPKPQTTIEALNKLPSVFIPKTGTVSPGNASGISDGGAANIVMGENAVKATGAKPLARVVSYAWSACEPSIMGIGPVASVHKALERAGLSLGQMDLIDINEAFATQWLAVAKELDLPNDKSNMFGGAIAVGHPLAASGARIIANLVHNLHRLDKKYALGGACIGGGQGIAVILERV</sequence>
<feature type="compositionally biased region" description="Pro residues" evidence="4">
    <location>
        <begin position="138"/>
        <end position="147"/>
    </location>
</feature>
<dbReference type="InterPro" id="IPR020613">
    <property type="entry name" value="Thiolase_CS"/>
</dbReference>
<dbReference type="GO" id="GO:0006635">
    <property type="term" value="P:fatty acid beta-oxidation"/>
    <property type="evidence" value="ECO:0007669"/>
    <property type="project" value="TreeGrafter"/>
</dbReference>
<dbReference type="OrthoDB" id="5404651at2759"/>
<dbReference type="GO" id="GO:0005739">
    <property type="term" value="C:mitochondrion"/>
    <property type="evidence" value="ECO:0007669"/>
    <property type="project" value="TreeGrafter"/>
</dbReference>
<keyword evidence="8" id="KW-1185">Reference proteome</keyword>
<dbReference type="InterPro" id="IPR020617">
    <property type="entry name" value="Thiolase_C"/>
</dbReference>
<name>K1W376_TRIAC</name>
<organism evidence="7 8">
    <name type="scientific">Trichosporon asahii var. asahii (strain CBS 8904)</name>
    <name type="common">Yeast</name>
    <dbReference type="NCBI Taxonomy" id="1220162"/>
    <lineage>
        <taxon>Eukaryota</taxon>
        <taxon>Fungi</taxon>
        <taxon>Dikarya</taxon>
        <taxon>Basidiomycota</taxon>
        <taxon>Agaricomycotina</taxon>
        <taxon>Tremellomycetes</taxon>
        <taxon>Trichosporonales</taxon>
        <taxon>Trichosporonaceae</taxon>
        <taxon>Trichosporon</taxon>
    </lineage>
</organism>
<keyword evidence="3 7" id="KW-0012">Acyltransferase</keyword>
<evidence type="ECO:0000256" key="2">
    <source>
        <dbReference type="ARBA" id="ARBA00022679"/>
    </source>
</evidence>
<feature type="compositionally biased region" description="Pro residues" evidence="4">
    <location>
        <begin position="398"/>
        <end position="410"/>
    </location>
</feature>
<feature type="region of interest" description="Disordered" evidence="4">
    <location>
        <begin position="398"/>
        <end position="489"/>
    </location>
</feature>
<feature type="domain" description="Thiolase C-terminal" evidence="6">
    <location>
        <begin position="924"/>
        <end position="1045"/>
    </location>
</feature>
<dbReference type="PANTHER" id="PTHR18919">
    <property type="entry name" value="ACETYL-COA C-ACYLTRANSFERASE"/>
    <property type="match status" value="1"/>
</dbReference>
<feature type="compositionally biased region" description="Low complexity" evidence="4">
    <location>
        <begin position="464"/>
        <end position="489"/>
    </location>
</feature>
<dbReference type="FunFam" id="3.40.47.10:FF:000010">
    <property type="entry name" value="Acetyl-CoA acetyltransferase (Thiolase)"/>
    <property type="match status" value="1"/>
</dbReference>
<dbReference type="PANTHER" id="PTHR18919:SF107">
    <property type="entry name" value="ACETYL-COA ACETYLTRANSFERASE, CYTOSOLIC"/>
    <property type="match status" value="1"/>
</dbReference>
<dbReference type="EMBL" id="AMBO01000256">
    <property type="protein sequence ID" value="EKD03348.1"/>
    <property type="molecule type" value="Genomic_DNA"/>
</dbReference>
<dbReference type="Proteomes" id="UP000006757">
    <property type="component" value="Unassembled WGS sequence"/>
</dbReference>
<evidence type="ECO:0000259" key="5">
    <source>
        <dbReference type="Pfam" id="PF00108"/>
    </source>
</evidence>
<dbReference type="GO" id="GO:0003985">
    <property type="term" value="F:acetyl-CoA C-acetyltransferase activity"/>
    <property type="evidence" value="ECO:0007669"/>
    <property type="project" value="TreeGrafter"/>
</dbReference>
<feature type="compositionally biased region" description="Polar residues" evidence="4">
    <location>
        <begin position="54"/>
        <end position="69"/>
    </location>
</feature>
<comment type="similarity">
    <text evidence="1">Belongs to the thiolase-like superfamily. Thiolase family.</text>
</comment>
<feature type="region of interest" description="Disordered" evidence="4">
    <location>
        <begin position="1"/>
        <end position="92"/>
    </location>
</feature>
<dbReference type="InterPro" id="IPR016039">
    <property type="entry name" value="Thiolase-like"/>
</dbReference>
<evidence type="ECO:0000259" key="6">
    <source>
        <dbReference type="Pfam" id="PF02803"/>
    </source>
</evidence>
<accession>K1W376</accession>
<evidence type="ECO:0000256" key="1">
    <source>
        <dbReference type="ARBA" id="ARBA00010982"/>
    </source>
</evidence>
<keyword evidence="2 7" id="KW-0808">Transferase</keyword>
<dbReference type="HOGENOM" id="CLU_291737_0_0_1"/>
<dbReference type="InParanoid" id="K1W376"/>
<dbReference type="InterPro" id="IPR020616">
    <property type="entry name" value="Thiolase_N"/>
</dbReference>
<dbReference type="PROSITE" id="PS00737">
    <property type="entry name" value="THIOLASE_2"/>
    <property type="match status" value="1"/>
</dbReference>
<feature type="compositionally biased region" description="Polar residues" evidence="4">
    <location>
        <begin position="444"/>
        <end position="459"/>
    </location>
</feature>
<proteinExistence type="inferred from homology"/>
<dbReference type="InterPro" id="IPR020615">
    <property type="entry name" value="Thiolase_acyl_enz_int_AS"/>
</dbReference>
<dbReference type="InterPro" id="IPR002155">
    <property type="entry name" value="Thiolase"/>
</dbReference>
<comment type="caution">
    <text evidence="7">The sequence shown here is derived from an EMBL/GenBank/DDBJ whole genome shotgun (WGS) entry which is preliminary data.</text>
</comment>
<dbReference type="CDD" id="cd00751">
    <property type="entry name" value="thiolase"/>
    <property type="match status" value="1"/>
</dbReference>
<dbReference type="NCBIfam" id="TIGR01930">
    <property type="entry name" value="AcCoA-C-Actrans"/>
    <property type="match status" value="1"/>
</dbReference>
<feature type="domain" description="Thiolase N-terminal" evidence="5">
    <location>
        <begin position="704"/>
        <end position="915"/>
    </location>
</feature>
<dbReference type="STRING" id="1220162.K1W376"/>
<gene>
    <name evidence="7" type="ORF">A1Q2_02328</name>
</gene>
<protein>
    <submittedName>
        <fullName evidence="7">Acetyl-Coenzyme A acyltransferase 2</fullName>
    </submittedName>
</protein>
<evidence type="ECO:0000313" key="7">
    <source>
        <dbReference type="EMBL" id="EKD03348.1"/>
    </source>
</evidence>
<dbReference type="InterPro" id="IPR020610">
    <property type="entry name" value="Thiolase_AS"/>
</dbReference>
<reference evidence="7 8" key="1">
    <citation type="journal article" date="2012" name="Eukaryot. Cell">
        <title>Genome sequence of the Trichosporon asahii environmental strain CBS 8904.</title>
        <authorList>
            <person name="Yang R.Y."/>
            <person name="Li H.T."/>
            <person name="Zhu H."/>
            <person name="Zhou G.P."/>
            <person name="Wang M."/>
            <person name="Wang L."/>
        </authorList>
    </citation>
    <scope>NUCLEOTIDE SEQUENCE [LARGE SCALE GENOMIC DNA]</scope>
    <source>
        <strain evidence="7 8">CBS 8904</strain>
    </source>
</reference>
<dbReference type="Gene3D" id="3.40.47.10">
    <property type="match status" value="2"/>
</dbReference>
<feature type="compositionally biased region" description="Low complexity" evidence="4">
    <location>
        <begin position="199"/>
        <end position="219"/>
    </location>
</feature>
<dbReference type="Pfam" id="PF02803">
    <property type="entry name" value="Thiolase_C"/>
    <property type="match status" value="1"/>
</dbReference>